<dbReference type="InterPro" id="IPR008984">
    <property type="entry name" value="SMAD_FHA_dom_sf"/>
</dbReference>
<dbReference type="EMBL" id="AMQM01003572">
    <property type="status" value="NOT_ANNOTATED_CDS"/>
    <property type="molecule type" value="Genomic_DNA"/>
</dbReference>
<evidence type="ECO:0000256" key="1">
    <source>
        <dbReference type="SAM" id="MobiDB-lite"/>
    </source>
</evidence>
<dbReference type="InterPro" id="IPR001132">
    <property type="entry name" value="SMAD_dom_Dwarfin-type"/>
</dbReference>
<dbReference type="Gene3D" id="2.60.200.10">
    <property type="match status" value="1"/>
</dbReference>
<organism evidence="4 5">
    <name type="scientific">Helobdella robusta</name>
    <name type="common">Californian leech</name>
    <dbReference type="NCBI Taxonomy" id="6412"/>
    <lineage>
        <taxon>Eukaryota</taxon>
        <taxon>Metazoa</taxon>
        <taxon>Spiralia</taxon>
        <taxon>Lophotrochozoa</taxon>
        <taxon>Annelida</taxon>
        <taxon>Clitellata</taxon>
        <taxon>Hirudinea</taxon>
        <taxon>Rhynchobdellida</taxon>
        <taxon>Glossiphoniidae</taxon>
        <taxon>Helobdella</taxon>
    </lineage>
</organism>
<evidence type="ECO:0000259" key="2">
    <source>
        <dbReference type="PROSITE" id="PS51076"/>
    </source>
</evidence>
<dbReference type="HOGENOM" id="CLU_694994_0_0_1"/>
<name>T1F344_HELRO</name>
<reference evidence="5" key="1">
    <citation type="submission" date="2012-12" db="EMBL/GenBank/DDBJ databases">
        <authorList>
            <person name="Hellsten U."/>
            <person name="Grimwood J."/>
            <person name="Chapman J.A."/>
            <person name="Shapiro H."/>
            <person name="Aerts A."/>
            <person name="Otillar R.P."/>
            <person name="Terry A.Y."/>
            <person name="Boore J.L."/>
            <person name="Simakov O."/>
            <person name="Marletaz F."/>
            <person name="Cho S.-J."/>
            <person name="Edsinger-Gonzales E."/>
            <person name="Havlak P."/>
            <person name="Kuo D.-H."/>
            <person name="Larsson T."/>
            <person name="Lv J."/>
            <person name="Arendt D."/>
            <person name="Savage R."/>
            <person name="Osoegawa K."/>
            <person name="de Jong P."/>
            <person name="Lindberg D.R."/>
            <person name="Seaver E.C."/>
            <person name="Weisblat D.A."/>
            <person name="Putnam N.H."/>
            <person name="Grigoriev I.V."/>
            <person name="Rokhsar D.S."/>
        </authorList>
    </citation>
    <scope>NUCLEOTIDE SEQUENCE</scope>
</reference>
<dbReference type="OrthoDB" id="2914378at2759"/>
<dbReference type="InterPro" id="IPR017855">
    <property type="entry name" value="SMAD-like_dom_sf"/>
</dbReference>
<dbReference type="Proteomes" id="UP000015101">
    <property type="component" value="Unassembled WGS sequence"/>
</dbReference>
<keyword evidence="5" id="KW-1185">Reference proteome</keyword>
<dbReference type="InParanoid" id="T1F344"/>
<dbReference type="PANTHER" id="PTHR22742:SF2">
    <property type="entry name" value="EXPANSION, ISOFORM A-RELATED"/>
    <property type="match status" value="1"/>
</dbReference>
<gene>
    <name evidence="4" type="primary">20203243</name>
    <name evidence="3" type="ORF">HELRODRAFT_170489</name>
</gene>
<accession>T1F344</accession>
<dbReference type="RefSeq" id="XP_009014557.1">
    <property type="nucleotide sequence ID" value="XM_009016309.1"/>
</dbReference>
<dbReference type="SUPFAM" id="SSF49879">
    <property type="entry name" value="SMAD/FHA domain"/>
    <property type="match status" value="1"/>
</dbReference>
<feature type="region of interest" description="Disordered" evidence="1">
    <location>
        <begin position="82"/>
        <end position="117"/>
    </location>
</feature>
<feature type="domain" description="MH2" evidence="2">
    <location>
        <begin position="210"/>
        <end position="397"/>
    </location>
</feature>
<proteinExistence type="predicted"/>
<dbReference type="EMBL" id="KB096222">
    <property type="protein sequence ID" value="ESO07179.1"/>
    <property type="molecule type" value="Genomic_DNA"/>
</dbReference>
<dbReference type="KEGG" id="hro:HELRODRAFT_170489"/>
<dbReference type="SMART" id="SM00524">
    <property type="entry name" value="DWB"/>
    <property type="match status" value="1"/>
</dbReference>
<reference evidence="3 5" key="2">
    <citation type="journal article" date="2013" name="Nature">
        <title>Insights into bilaterian evolution from three spiralian genomes.</title>
        <authorList>
            <person name="Simakov O."/>
            <person name="Marletaz F."/>
            <person name="Cho S.J."/>
            <person name="Edsinger-Gonzales E."/>
            <person name="Havlak P."/>
            <person name="Hellsten U."/>
            <person name="Kuo D.H."/>
            <person name="Larsson T."/>
            <person name="Lv J."/>
            <person name="Arendt D."/>
            <person name="Savage R."/>
            <person name="Osoegawa K."/>
            <person name="de Jong P."/>
            <person name="Grimwood J."/>
            <person name="Chapman J.A."/>
            <person name="Shapiro H."/>
            <person name="Aerts A."/>
            <person name="Otillar R.P."/>
            <person name="Terry A.Y."/>
            <person name="Boore J.L."/>
            <person name="Grigoriev I.V."/>
            <person name="Lindberg D.R."/>
            <person name="Seaver E.C."/>
            <person name="Weisblat D.A."/>
            <person name="Putnam N.H."/>
            <person name="Rokhsar D.S."/>
        </authorList>
    </citation>
    <scope>NUCLEOTIDE SEQUENCE</scope>
</reference>
<dbReference type="GO" id="GO:0006355">
    <property type="term" value="P:regulation of DNA-templated transcription"/>
    <property type="evidence" value="ECO:0007669"/>
    <property type="project" value="InterPro"/>
</dbReference>
<dbReference type="PANTHER" id="PTHR22742">
    <property type="entry name" value="EXPANSION, ISOFORM A-RELATED"/>
    <property type="match status" value="1"/>
</dbReference>
<dbReference type="CTD" id="20203243"/>
<protein>
    <recommendedName>
        <fullName evidence="2">MH2 domain-containing protein</fullName>
    </recommendedName>
</protein>
<dbReference type="GeneID" id="20203243"/>
<sequence length="397" mass="45193">MEKLNISLTEASQRIISCQKHWRATIARRNFQKMRLQAEQYRQEVEKFIAMVAQQLVVLDAKVRQTSLEDAANLEDEMKRAKEAEAQKNQQQQEQQPQSPQSPQSSQPVQRRQKGTISAAAGKEIAAQMNEGSKKKDMGSIPEELYLNWLKDGYKFVTRYPLTPDPGLLTPDPVLPEVYKPIMNINNPDPSVVFLQESLVKMNTLQRDIWCKIYLMEKNAIVGKLYVKDKEVLLDDSNNNYTGTHVGINSQSFDHLQDSDCSKTIKHIGKGFKLSHDESFNVYLTSYTSLNVYVNGANEPEKNCFPKGLDKKNHKLSKEKTKVFDMEVFKSRISSELLKKDFDVARLVKFAVFSFSVDKCSNKLVDQQFWVAVVHLAALDLLGKNDGSLEPTSVPKI</sequence>
<evidence type="ECO:0000313" key="5">
    <source>
        <dbReference type="Proteomes" id="UP000015101"/>
    </source>
</evidence>
<dbReference type="AlphaFoldDB" id="T1F344"/>
<dbReference type="eggNOG" id="ENOG502S19I">
    <property type="taxonomic scope" value="Eukaryota"/>
</dbReference>
<dbReference type="PROSITE" id="PS51076">
    <property type="entry name" value="MH2"/>
    <property type="match status" value="1"/>
</dbReference>
<feature type="compositionally biased region" description="Low complexity" evidence="1">
    <location>
        <begin position="87"/>
        <end position="110"/>
    </location>
</feature>
<evidence type="ECO:0000313" key="4">
    <source>
        <dbReference type="EnsemblMetazoa" id="HelroP170489"/>
    </source>
</evidence>
<reference evidence="4" key="3">
    <citation type="submission" date="2015-06" db="UniProtKB">
        <authorList>
            <consortium name="EnsemblMetazoa"/>
        </authorList>
    </citation>
    <scope>IDENTIFICATION</scope>
</reference>
<dbReference type="Pfam" id="PF03166">
    <property type="entry name" value="MH2"/>
    <property type="match status" value="1"/>
</dbReference>
<dbReference type="EnsemblMetazoa" id="HelroT170489">
    <property type="protein sequence ID" value="HelroP170489"/>
    <property type="gene ID" value="HelroG170489"/>
</dbReference>
<evidence type="ECO:0000313" key="3">
    <source>
        <dbReference type="EMBL" id="ESO07179.1"/>
    </source>
</evidence>